<feature type="coiled-coil region" evidence="1">
    <location>
        <begin position="48"/>
        <end position="84"/>
    </location>
</feature>
<sequence>MRLGSLILLTALSAPCATLAEEAAPAPSEIPSAALPVATAPAAPAPSALEVQLQKQTAEQEAQLLAERNENQRLRQQLKQAQADSAPPPLITEQQTWYAIGAGSALLGVIIGALLRGGRRTRREWLN</sequence>
<evidence type="ECO:0000256" key="1">
    <source>
        <dbReference type="SAM" id="Coils"/>
    </source>
</evidence>
<reference evidence="4 5" key="1">
    <citation type="submission" date="2024-03" db="EMBL/GenBank/DDBJ databases">
        <title>Complete genome of BD2.</title>
        <authorList>
            <person name="Cao G."/>
        </authorList>
    </citation>
    <scope>NUCLEOTIDE SEQUENCE [LARGE SCALE GENOMIC DNA]</scope>
    <source>
        <strain evidence="4 5">BD2</strain>
    </source>
</reference>
<keyword evidence="2" id="KW-1133">Transmembrane helix</keyword>
<keyword evidence="2" id="KW-0812">Transmembrane</keyword>
<gene>
    <name evidence="4" type="ORF">WG219_07700</name>
</gene>
<keyword evidence="2" id="KW-0472">Membrane</keyword>
<keyword evidence="4" id="KW-0396">Initiation factor</keyword>
<organism evidence="4 5">
    <name type="scientific">Ectopseudomonas mendocina</name>
    <name type="common">Pseudomonas mendocina</name>
    <dbReference type="NCBI Taxonomy" id="300"/>
    <lineage>
        <taxon>Bacteria</taxon>
        <taxon>Pseudomonadati</taxon>
        <taxon>Pseudomonadota</taxon>
        <taxon>Gammaproteobacteria</taxon>
        <taxon>Pseudomonadales</taxon>
        <taxon>Pseudomonadaceae</taxon>
        <taxon>Ectopseudomonas</taxon>
    </lineage>
</organism>
<dbReference type="GO" id="GO:0003743">
    <property type="term" value="F:translation initiation factor activity"/>
    <property type="evidence" value="ECO:0007669"/>
    <property type="project" value="UniProtKB-KW"/>
</dbReference>
<feature type="chain" id="PRO_5045781661" evidence="3">
    <location>
        <begin position="21"/>
        <end position="127"/>
    </location>
</feature>
<keyword evidence="1" id="KW-0175">Coiled coil</keyword>
<proteinExistence type="predicted"/>
<dbReference type="EMBL" id="CP148074">
    <property type="protein sequence ID" value="WXL27327.1"/>
    <property type="molecule type" value="Genomic_DNA"/>
</dbReference>
<feature type="transmembrane region" description="Helical" evidence="2">
    <location>
        <begin position="97"/>
        <end position="115"/>
    </location>
</feature>
<protein>
    <submittedName>
        <fullName evidence="4">Translation initiation factor 2</fullName>
    </submittedName>
</protein>
<evidence type="ECO:0000256" key="2">
    <source>
        <dbReference type="SAM" id="Phobius"/>
    </source>
</evidence>
<evidence type="ECO:0000313" key="5">
    <source>
        <dbReference type="Proteomes" id="UP001476583"/>
    </source>
</evidence>
<keyword evidence="5" id="KW-1185">Reference proteome</keyword>
<evidence type="ECO:0000313" key="4">
    <source>
        <dbReference type="EMBL" id="WXL27327.1"/>
    </source>
</evidence>
<dbReference type="Proteomes" id="UP001476583">
    <property type="component" value="Chromosome"/>
</dbReference>
<evidence type="ECO:0000256" key="3">
    <source>
        <dbReference type="SAM" id="SignalP"/>
    </source>
</evidence>
<keyword evidence="4" id="KW-0648">Protein biosynthesis</keyword>
<feature type="signal peptide" evidence="3">
    <location>
        <begin position="1"/>
        <end position="20"/>
    </location>
</feature>
<name>A0ABZ2RM57_ECTME</name>
<accession>A0ABZ2RM57</accession>
<keyword evidence="3" id="KW-0732">Signal</keyword>